<evidence type="ECO:0000256" key="2">
    <source>
        <dbReference type="ARBA" id="ARBA00010846"/>
    </source>
</evidence>
<accession>A0AAQ3SRV3</accession>
<comment type="similarity">
    <text evidence="2">Belongs to the Tdpoz family.</text>
</comment>
<dbReference type="Proteomes" id="UP001341281">
    <property type="component" value="Chromosome 02"/>
</dbReference>
<dbReference type="InterPro" id="IPR056423">
    <property type="entry name" value="BACK_BPM_SPOP"/>
</dbReference>
<evidence type="ECO:0000256" key="1">
    <source>
        <dbReference type="ARBA" id="ARBA00004906"/>
    </source>
</evidence>
<evidence type="ECO:0000259" key="3">
    <source>
        <dbReference type="PROSITE" id="PS50097"/>
    </source>
</evidence>
<dbReference type="PANTHER" id="PTHR26379">
    <property type="entry name" value="BTB/POZ AND MATH DOMAIN-CONTAINING PROTEIN 1"/>
    <property type="match status" value="1"/>
</dbReference>
<dbReference type="GO" id="GO:0016567">
    <property type="term" value="P:protein ubiquitination"/>
    <property type="evidence" value="ECO:0007669"/>
    <property type="project" value="InterPro"/>
</dbReference>
<proteinExistence type="inferred from homology"/>
<reference evidence="4 5" key="1">
    <citation type="submission" date="2024-02" db="EMBL/GenBank/DDBJ databases">
        <title>High-quality chromosome-scale genome assembly of Pensacola bahiagrass (Paspalum notatum Flugge var. saurae).</title>
        <authorList>
            <person name="Vega J.M."/>
            <person name="Podio M."/>
            <person name="Orjuela J."/>
            <person name="Siena L.A."/>
            <person name="Pessino S.C."/>
            <person name="Combes M.C."/>
            <person name="Mariac C."/>
            <person name="Albertini E."/>
            <person name="Pupilli F."/>
            <person name="Ortiz J.P.A."/>
            <person name="Leblanc O."/>
        </authorList>
    </citation>
    <scope>NUCLEOTIDE SEQUENCE [LARGE SCALE GENOMIC DNA]</scope>
    <source>
        <strain evidence="4">R1</strain>
        <tissue evidence="4">Leaf</tissue>
    </source>
</reference>
<dbReference type="Gene3D" id="3.30.710.10">
    <property type="entry name" value="Potassium Channel Kv1.1, Chain A"/>
    <property type="match status" value="1"/>
</dbReference>
<dbReference type="SUPFAM" id="SSF54695">
    <property type="entry name" value="POZ domain"/>
    <property type="match status" value="1"/>
</dbReference>
<gene>
    <name evidence="4" type="ORF">U9M48_009566</name>
</gene>
<keyword evidence="5" id="KW-1185">Reference proteome</keyword>
<feature type="domain" description="BTB" evidence="3">
    <location>
        <begin position="73"/>
        <end position="139"/>
    </location>
</feature>
<organism evidence="4 5">
    <name type="scientific">Paspalum notatum var. saurae</name>
    <dbReference type="NCBI Taxonomy" id="547442"/>
    <lineage>
        <taxon>Eukaryota</taxon>
        <taxon>Viridiplantae</taxon>
        <taxon>Streptophyta</taxon>
        <taxon>Embryophyta</taxon>
        <taxon>Tracheophyta</taxon>
        <taxon>Spermatophyta</taxon>
        <taxon>Magnoliopsida</taxon>
        <taxon>Liliopsida</taxon>
        <taxon>Poales</taxon>
        <taxon>Poaceae</taxon>
        <taxon>PACMAD clade</taxon>
        <taxon>Panicoideae</taxon>
        <taxon>Andropogonodae</taxon>
        <taxon>Paspaleae</taxon>
        <taxon>Paspalinae</taxon>
        <taxon>Paspalum</taxon>
    </lineage>
</organism>
<evidence type="ECO:0000313" key="4">
    <source>
        <dbReference type="EMBL" id="WVZ59420.1"/>
    </source>
</evidence>
<dbReference type="InterPro" id="IPR011333">
    <property type="entry name" value="SKP1/BTB/POZ_sf"/>
</dbReference>
<dbReference type="Pfam" id="PF00651">
    <property type="entry name" value="BTB"/>
    <property type="match status" value="1"/>
</dbReference>
<dbReference type="AlphaFoldDB" id="A0AAQ3SRV3"/>
<dbReference type="EMBL" id="CP144746">
    <property type="protein sequence ID" value="WVZ59420.1"/>
    <property type="molecule type" value="Genomic_DNA"/>
</dbReference>
<dbReference type="PANTHER" id="PTHR26379:SF422">
    <property type="entry name" value="BTB DOMAIN-CONTAINING PROTEIN"/>
    <property type="match status" value="1"/>
</dbReference>
<dbReference type="Pfam" id="PF24570">
    <property type="entry name" value="BACK_BPM_SPOP"/>
    <property type="match status" value="1"/>
</dbReference>
<dbReference type="InterPro" id="IPR000210">
    <property type="entry name" value="BTB/POZ_dom"/>
</dbReference>
<protein>
    <recommendedName>
        <fullName evidence="3">BTB domain-containing protein</fullName>
    </recommendedName>
</protein>
<comment type="pathway">
    <text evidence="1">Protein modification; protein ubiquitination.</text>
</comment>
<dbReference type="InterPro" id="IPR045005">
    <property type="entry name" value="BPM1-6"/>
</dbReference>
<dbReference type="PROSITE" id="PS50097">
    <property type="entry name" value="BTB"/>
    <property type="match status" value="1"/>
</dbReference>
<dbReference type="SMART" id="SM00225">
    <property type="entry name" value="BTB"/>
    <property type="match status" value="1"/>
</dbReference>
<evidence type="ECO:0000313" key="5">
    <source>
        <dbReference type="Proteomes" id="UP001341281"/>
    </source>
</evidence>
<name>A0AAQ3SRV3_PASNO</name>
<sequence>MKNQCQVTPYAVCTDIRDYSYVGHTYGYDDSFIHKEILESANCFTVACDVFVYKESPLSDDLLQELMDSDIDDVVVFQVGGKKFGAHKCVLAARLPVLGAELSKGTTAGDSCTRIDGVLPQVFMSLLHFAYTGFLVYMDGVEEPMMAEHLLAAADRFSTEELKLICEEKLIRVLNDDTAAKILKLAVRHRSSFLREACIDFLEEAACLQAAMAMD</sequence>